<dbReference type="RefSeq" id="WP_353862144.1">
    <property type="nucleotide sequence ID" value="NZ_CP088295.1"/>
</dbReference>
<reference evidence="2" key="1">
    <citation type="submission" date="2021-11" db="EMBL/GenBank/DDBJ databases">
        <title>Cultivation dependent microbiological survey of springs from the worlds oldest radium mine currently devoted to the extraction of radon-saturated water.</title>
        <authorList>
            <person name="Kapinusova G."/>
            <person name="Smrhova T."/>
            <person name="Strejcek M."/>
            <person name="Suman J."/>
            <person name="Jani K."/>
            <person name="Pajer P."/>
            <person name="Uhlik O."/>
        </authorList>
    </citation>
    <scope>NUCLEOTIDE SEQUENCE [LARGE SCALE GENOMIC DNA]</scope>
    <source>
        <strain evidence="2">J379</strain>
    </source>
</reference>
<evidence type="ECO:0000313" key="2">
    <source>
        <dbReference type="Proteomes" id="UP001058860"/>
    </source>
</evidence>
<gene>
    <name evidence="1" type="ORF">LRS13_12685</name>
</gene>
<dbReference type="Proteomes" id="UP001058860">
    <property type="component" value="Chromosome"/>
</dbReference>
<name>A0ABY5PA41_9ACTN</name>
<accession>A0ABY5PA41</accession>
<protein>
    <submittedName>
        <fullName evidence="1">Uncharacterized protein</fullName>
    </submittedName>
</protein>
<evidence type="ECO:0000313" key="1">
    <source>
        <dbReference type="EMBL" id="UUY01589.1"/>
    </source>
</evidence>
<organism evidence="1 2">
    <name type="scientific">Svornostia abyssi</name>
    <dbReference type="NCBI Taxonomy" id="2898438"/>
    <lineage>
        <taxon>Bacteria</taxon>
        <taxon>Bacillati</taxon>
        <taxon>Actinomycetota</taxon>
        <taxon>Thermoleophilia</taxon>
        <taxon>Solirubrobacterales</taxon>
        <taxon>Baekduiaceae</taxon>
        <taxon>Svornostia</taxon>
    </lineage>
</organism>
<keyword evidence="2" id="KW-1185">Reference proteome</keyword>
<sequence>MATPQTAGRIDEVVTVTGVVSTSAQSNWAALDAADEHGELLRLVGTNLKRFAEPERRIRVIGRWRKDARWGWQVEVRRVEPILRFATAEVTVLKELERVPHVGTKRAQLLIDAYGPNEVVRRVDDDPQAAFFRIGLPLRQANTATRWWRGQRLA</sequence>
<dbReference type="EMBL" id="CP088295">
    <property type="protein sequence ID" value="UUY01589.1"/>
    <property type="molecule type" value="Genomic_DNA"/>
</dbReference>
<proteinExistence type="predicted"/>